<sequence>TRVLFRLQEDLSETVRDGSAYYIVYGNKDAGKARQNPENVYLFYDDFSDLNLEKKWQKNWGAIRAENGVLKLRTRRTPTGDNAEISVFVKHGHEWEDIEVELDFNERSTGTEYPGPFLRVQDVRIQSTTAWWFQYKSGSKDCTMRPFNNNMDGSWLYTGTLTKPLSAGTWFHAKYRVAGDRF</sequence>
<proteinExistence type="predicted"/>
<evidence type="ECO:0000313" key="2">
    <source>
        <dbReference type="Proteomes" id="UP001152795"/>
    </source>
</evidence>
<feature type="non-terminal residue" evidence="1">
    <location>
        <position position="1"/>
    </location>
</feature>
<protein>
    <submittedName>
        <fullName evidence="1">Uncharacterized protein</fullName>
    </submittedName>
</protein>
<keyword evidence="2" id="KW-1185">Reference proteome</keyword>
<dbReference type="Pfam" id="PF10102">
    <property type="entry name" value="DUF2341"/>
    <property type="match status" value="1"/>
</dbReference>
<dbReference type="AlphaFoldDB" id="A0A6S7KG85"/>
<gene>
    <name evidence="1" type="ORF">PACLA_8A078158</name>
</gene>
<comment type="caution">
    <text evidence="1">The sequence shown here is derived from an EMBL/GenBank/DDBJ whole genome shotgun (WGS) entry which is preliminary data.</text>
</comment>
<accession>A0A6S7KG85</accession>
<feature type="non-terminal residue" evidence="1">
    <location>
        <position position="182"/>
    </location>
</feature>
<dbReference type="OrthoDB" id="5982296at2759"/>
<dbReference type="Proteomes" id="UP001152795">
    <property type="component" value="Unassembled WGS sequence"/>
</dbReference>
<reference evidence="1" key="1">
    <citation type="submission" date="2020-04" db="EMBL/GenBank/DDBJ databases">
        <authorList>
            <person name="Alioto T."/>
            <person name="Alioto T."/>
            <person name="Gomez Garrido J."/>
        </authorList>
    </citation>
    <scope>NUCLEOTIDE SEQUENCE</scope>
    <source>
        <strain evidence="1">A484AB</strain>
    </source>
</reference>
<evidence type="ECO:0000313" key="1">
    <source>
        <dbReference type="EMBL" id="CAB4044876.1"/>
    </source>
</evidence>
<organism evidence="1 2">
    <name type="scientific">Paramuricea clavata</name>
    <name type="common">Red gorgonian</name>
    <name type="synonym">Violescent sea-whip</name>
    <dbReference type="NCBI Taxonomy" id="317549"/>
    <lineage>
        <taxon>Eukaryota</taxon>
        <taxon>Metazoa</taxon>
        <taxon>Cnidaria</taxon>
        <taxon>Anthozoa</taxon>
        <taxon>Octocorallia</taxon>
        <taxon>Malacalcyonacea</taxon>
        <taxon>Plexauridae</taxon>
        <taxon>Paramuricea</taxon>
    </lineage>
</organism>
<dbReference type="InterPro" id="IPR018765">
    <property type="entry name" value="DUF2341"/>
</dbReference>
<dbReference type="EMBL" id="CACRXK020036649">
    <property type="protein sequence ID" value="CAB4044876.1"/>
    <property type="molecule type" value="Genomic_DNA"/>
</dbReference>
<name>A0A6S7KG85_PARCT</name>
<dbReference type="Gene3D" id="2.60.120.560">
    <property type="entry name" value="Exo-inulinase, domain 1"/>
    <property type="match status" value="1"/>
</dbReference>